<evidence type="ECO:0000313" key="2">
    <source>
        <dbReference type="EMBL" id="OIQ97084.1"/>
    </source>
</evidence>
<organism evidence="2">
    <name type="scientific">mine drainage metagenome</name>
    <dbReference type="NCBI Taxonomy" id="410659"/>
    <lineage>
        <taxon>unclassified sequences</taxon>
        <taxon>metagenomes</taxon>
        <taxon>ecological metagenomes</taxon>
    </lineage>
</organism>
<dbReference type="GO" id="GO:0005634">
    <property type="term" value="C:nucleus"/>
    <property type="evidence" value="ECO:0007669"/>
    <property type="project" value="TreeGrafter"/>
</dbReference>
<comment type="caution">
    <text evidence="2">The sequence shown here is derived from an EMBL/GenBank/DDBJ whole genome shotgun (WGS) entry which is preliminary data.</text>
</comment>
<dbReference type="Pfam" id="PF01878">
    <property type="entry name" value="EVE"/>
    <property type="match status" value="1"/>
</dbReference>
<accession>A0A1J5RYB8</accession>
<dbReference type="InterPro" id="IPR002740">
    <property type="entry name" value="EVE_domain"/>
</dbReference>
<sequence>MPKQTWLVKQEPEAYSWEQFLRDGTTAWEGVRNFQARNHLRAMRKGDLVLFYASVTTKAVLGVAEVVREAFPDATAEEGDWSAVELKAVRTLPRPVTLEQIKAEPSLKDIGLLRQSRLSVMPLTKGAFDRIVALAKA</sequence>
<feature type="domain" description="EVE" evidence="1">
    <location>
        <begin position="5"/>
        <end position="133"/>
    </location>
</feature>
<dbReference type="PANTHER" id="PTHR14087:SF7">
    <property type="entry name" value="THYMOCYTE NUCLEAR PROTEIN 1"/>
    <property type="match status" value="1"/>
</dbReference>
<dbReference type="CDD" id="cd21133">
    <property type="entry name" value="EVE"/>
    <property type="match status" value="1"/>
</dbReference>
<dbReference type="PANTHER" id="PTHR14087">
    <property type="entry name" value="THYMOCYTE NUCLEAR PROTEIN 1"/>
    <property type="match status" value="1"/>
</dbReference>
<protein>
    <submittedName>
        <fullName evidence="2">EVE domain protein</fullName>
    </submittedName>
</protein>
<gene>
    <name evidence="2" type="ORF">GALL_209090</name>
</gene>
<dbReference type="InterPro" id="IPR015947">
    <property type="entry name" value="PUA-like_sf"/>
</dbReference>
<evidence type="ECO:0000259" key="1">
    <source>
        <dbReference type="Pfam" id="PF01878"/>
    </source>
</evidence>
<dbReference type="Gene3D" id="3.10.590.10">
    <property type="entry name" value="ph1033 like domains"/>
    <property type="match status" value="1"/>
</dbReference>
<dbReference type="InterPro" id="IPR047197">
    <property type="entry name" value="THYN1-like_EVE"/>
</dbReference>
<dbReference type="AlphaFoldDB" id="A0A1J5RYB8"/>
<dbReference type="InterPro" id="IPR052181">
    <property type="entry name" value="5hmC_binding"/>
</dbReference>
<dbReference type="EMBL" id="MLJW01000138">
    <property type="protein sequence ID" value="OIQ97084.1"/>
    <property type="molecule type" value="Genomic_DNA"/>
</dbReference>
<reference evidence="2" key="1">
    <citation type="submission" date="2016-10" db="EMBL/GenBank/DDBJ databases">
        <title>Sequence of Gallionella enrichment culture.</title>
        <authorList>
            <person name="Poehlein A."/>
            <person name="Muehling M."/>
            <person name="Daniel R."/>
        </authorList>
    </citation>
    <scope>NUCLEOTIDE SEQUENCE</scope>
</reference>
<proteinExistence type="predicted"/>
<dbReference type="SUPFAM" id="SSF88697">
    <property type="entry name" value="PUA domain-like"/>
    <property type="match status" value="1"/>
</dbReference>
<name>A0A1J5RYB8_9ZZZZ</name>